<evidence type="ECO:0000256" key="5">
    <source>
        <dbReference type="SAM" id="MobiDB-lite"/>
    </source>
</evidence>
<dbReference type="SUPFAM" id="SSF103473">
    <property type="entry name" value="MFS general substrate transporter"/>
    <property type="match status" value="1"/>
</dbReference>
<protein>
    <recommendedName>
        <fullName evidence="7">Major facilitator superfamily (MFS) profile domain-containing protein</fullName>
    </recommendedName>
</protein>
<feature type="transmembrane region" description="Helical" evidence="6">
    <location>
        <begin position="552"/>
        <end position="569"/>
    </location>
</feature>
<dbReference type="AlphaFoldDB" id="A0AAV2TB98"/>
<proteinExistence type="predicted"/>
<reference evidence="8" key="1">
    <citation type="submission" date="2024-06" db="EMBL/GenBank/DDBJ databases">
        <authorList>
            <person name="Liu X."/>
            <person name="Lenzi L."/>
            <person name="Haldenby T S."/>
            <person name="Uol C."/>
        </authorList>
    </citation>
    <scope>NUCLEOTIDE SEQUENCE</scope>
</reference>
<feature type="domain" description="Major facilitator superfamily (MFS) profile" evidence="7">
    <location>
        <begin position="139"/>
        <end position="574"/>
    </location>
</feature>
<comment type="subcellular location">
    <subcellularLocation>
        <location evidence="1">Membrane</location>
        <topology evidence="1">Multi-pass membrane protein</topology>
    </subcellularLocation>
</comment>
<name>A0AAV2TB98_CALDB</name>
<feature type="transmembrane region" description="Helical" evidence="6">
    <location>
        <begin position="425"/>
        <end position="446"/>
    </location>
</feature>
<evidence type="ECO:0000313" key="8">
    <source>
        <dbReference type="EMBL" id="CAL5132613.1"/>
    </source>
</evidence>
<gene>
    <name evidence="8" type="ORF">CDAUBV1_LOCUS5464</name>
</gene>
<feature type="transmembrane region" description="Helical" evidence="6">
    <location>
        <begin position="521"/>
        <end position="540"/>
    </location>
</feature>
<evidence type="ECO:0000256" key="1">
    <source>
        <dbReference type="ARBA" id="ARBA00004141"/>
    </source>
</evidence>
<dbReference type="GO" id="GO:0022857">
    <property type="term" value="F:transmembrane transporter activity"/>
    <property type="evidence" value="ECO:0007669"/>
    <property type="project" value="InterPro"/>
</dbReference>
<evidence type="ECO:0000259" key="7">
    <source>
        <dbReference type="PROSITE" id="PS50850"/>
    </source>
</evidence>
<keyword evidence="4 6" id="KW-0472">Membrane</keyword>
<feature type="transmembrane region" description="Helical" evidence="6">
    <location>
        <begin position="299"/>
        <end position="318"/>
    </location>
</feature>
<dbReference type="PANTHER" id="PTHR24064">
    <property type="entry name" value="SOLUTE CARRIER FAMILY 22 MEMBER"/>
    <property type="match status" value="1"/>
</dbReference>
<feature type="transmembrane region" description="Helical" evidence="6">
    <location>
        <begin position="270"/>
        <end position="293"/>
    </location>
</feature>
<feature type="transmembrane region" description="Helical" evidence="6">
    <location>
        <begin position="489"/>
        <end position="509"/>
    </location>
</feature>
<evidence type="ECO:0000256" key="6">
    <source>
        <dbReference type="SAM" id="Phobius"/>
    </source>
</evidence>
<accession>A0AAV2TB98</accession>
<feature type="compositionally biased region" description="Polar residues" evidence="5">
    <location>
        <begin position="1"/>
        <end position="11"/>
    </location>
</feature>
<dbReference type="Proteomes" id="UP001497525">
    <property type="component" value="Unassembled WGS sequence"/>
</dbReference>
<evidence type="ECO:0000256" key="2">
    <source>
        <dbReference type="ARBA" id="ARBA00022692"/>
    </source>
</evidence>
<keyword evidence="2 6" id="KW-0812">Transmembrane</keyword>
<feature type="transmembrane region" description="Helical" evidence="6">
    <location>
        <begin position="214"/>
        <end position="235"/>
    </location>
</feature>
<keyword evidence="3 6" id="KW-1133">Transmembrane helix</keyword>
<dbReference type="InterPro" id="IPR020846">
    <property type="entry name" value="MFS_dom"/>
</dbReference>
<organism evidence="8 9">
    <name type="scientific">Calicophoron daubneyi</name>
    <name type="common">Rumen fluke</name>
    <name type="synonym">Paramphistomum daubneyi</name>
    <dbReference type="NCBI Taxonomy" id="300641"/>
    <lineage>
        <taxon>Eukaryota</taxon>
        <taxon>Metazoa</taxon>
        <taxon>Spiralia</taxon>
        <taxon>Lophotrochozoa</taxon>
        <taxon>Platyhelminthes</taxon>
        <taxon>Trematoda</taxon>
        <taxon>Digenea</taxon>
        <taxon>Plagiorchiida</taxon>
        <taxon>Pronocephalata</taxon>
        <taxon>Paramphistomoidea</taxon>
        <taxon>Paramphistomidae</taxon>
        <taxon>Calicophoron</taxon>
    </lineage>
</organism>
<dbReference type="PROSITE" id="PS50850">
    <property type="entry name" value="MFS"/>
    <property type="match status" value="1"/>
</dbReference>
<dbReference type="EMBL" id="CAXLJL010000134">
    <property type="protein sequence ID" value="CAL5132613.1"/>
    <property type="molecule type" value="Genomic_DNA"/>
</dbReference>
<feature type="transmembrane region" description="Helical" evidence="6">
    <location>
        <begin position="181"/>
        <end position="202"/>
    </location>
</feature>
<dbReference type="GO" id="GO:0016020">
    <property type="term" value="C:membrane"/>
    <property type="evidence" value="ECO:0007669"/>
    <property type="project" value="UniProtKB-SubCell"/>
</dbReference>
<evidence type="ECO:0000313" key="9">
    <source>
        <dbReference type="Proteomes" id="UP001497525"/>
    </source>
</evidence>
<dbReference type="InterPro" id="IPR005828">
    <property type="entry name" value="MFS_sugar_transport-like"/>
</dbReference>
<evidence type="ECO:0000256" key="4">
    <source>
        <dbReference type="ARBA" id="ARBA00023136"/>
    </source>
</evidence>
<feature type="region of interest" description="Disordered" evidence="5">
    <location>
        <begin position="1"/>
        <end position="25"/>
    </location>
</feature>
<sequence length="583" mass="65696">MPLNKPTSTSENTDDEVYSTTPSEEGNTVNVDQLLEKYVGPCGLWQWGVALLLMFSMSALTTFPVYANSASPHRCRMDDLVEDFVRTYNITFDQLAPLIGPWDEDKGGQASVPKKDYGCFRYRYNWSKSILNEVLLKAVKHEEIFSSPLERCPRGYVFQPSPYYYPHGVVPEFETLCEWQWLVPTGTSVYMFGMMLGFVFGGMLGDKLGRKKTILLFAGVELVSGIWTCLSPNYVSYIIARAFMGMGNTAKVTAGNVLCVELTVARYRSVLHAVLTIGLNFVYRGLTALWAYLIPQWRLLHVVVMCPNFLSVLYFFLLPESPRWLISQNRSDEALKVLRVGCQVNNFWKGKEKTEELREHITHSFRLEPLLTPVGKDKRRGRFQLFKLCANRQISKSVVFGVLLLIGIVMCYFGLLLYARIVYGYVYLVAFLNSLTAVPATLLSMLTYRYVRHRKRPIFVLLGVGMLVLLGTSLFIILTKPKTDTLLTVSSNIVLILANASLNMCYIYVPELFPSEIRTHAFGFILGLARIGSILCTFVNELDTIVAHSAPLLVYAGAFLLSLFALTFSKDTTGENLADMASD</sequence>
<feature type="transmembrane region" description="Helical" evidence="6">
    <location>
        <begin position="44"/>
        <end position="67"/>
    </location>
</feature>
<dbReference type="Gene3D" id="1.20.1250.20">
    <property type="entry name" value="MFS general substrate transporter like domains"/>
    <property type="match status" value="1"/>
</dbReference>
<feature type="transmembrane region" description="Helical" evidence="6">
    <location>
        <begin position="458"/>
        <end position="477"/>
    </location>
</feature>
<evidence type="ECO:0000256" key="3">
    <source>
        <dbReference type="ARBA" id="ARBA00022989"/>
    </source>
</evidence>
<dbReference type="Pfam" id="PF00083">
    <property type="entry name" value="Sugar_tr"/>
    <property type="match status" value="1"/>
</dbReference>
<comment type="caution">
    <text evidence="8">The sequence shown here is derived from an EMBL/GenBank/DDBJ whole genome shotgun (WGS) entry which is preliminary data.</text>
</comment>
<dbReference type="InterPro" id="IPR036259">
    <property type="entry name" value="MFS_trans_sf"/>
</dbReference>
<feature type="transmembrane region" description="Helical" evidence="6">
    <location>
        <begin position="397"/>
        <end position="419"/>
    </location>
</feature>